<reference evidence="1" key="1">
    <citation type="submission" date="2020-08" db="EMBL/GenBank/DDBJ databases">
        <title>Multicomponent nature underlies the extraordinary mechanical properties of spider dragline silk.</title>
        <authorList>
            <person name="Kono N."/>
            <person name="Nakamura H."/>
            <person name="Mori M."/>
            <person name="Yoshida Y."/>
            <person name="Ohtoshi R."/>
            <person name="Malay A.D."/>
            <person name="Moran D.A.P."/>
            <person name="Tomita M."/>
            <person name="Numata K."/>
            <person name="Arakawa K."/>
        </authorList>
    </citation>
    <scope>NUCLEOTIDE SEQUENCE</scope>
</reference>
<accession>A0A8X6RFM9</accession>
<protein>
    <submittedName>
        <fullName evidence="1">Uncharacterized protein</fullName>
    </submittedName>
</protein>
<evidence type="ECO:0000313" key="2">
    <source>
        <dbReference type="Proteomes" id="UP000887159"/>
    </source>
</evidence>
<comment type="caution">
    <text evidence="1">The sequence shown here is derived from an EMBL/GenBank/DDBJ whole genome shotgun (WGS) entry which is preliminary data.</text>
</comment>
<keyword evidence="2" id="KW-1185">Reference proteome</keyword>
<dbReference type="Proteomes" id="UP000887159">
    <property type="component" value="Unassembled WGS sequence"/>
</dbReference>
<proteinExistence type="predicted"/>
<name>A0A8X6RFM9_TRICX</name>
<sequence>MLKVTCLILKLQSCLKKQIIRNISSNKEASQRLIPFLLLEEFADFNWPIGFGIFQAYRDLTSGVTYTPHNPFFDGAQDSRERKAYDLAINCKILGPQNLAFQKGPNILHYAPEPYPAAEVENISIRSSLQS</sequence>
<dbReference type="EMBL" id="BMAU01021177">
    <property type="protein sequence ID" value="GFX94376.1"/>
    <property type="molecule type" value="Genomic_DNA"/>
</dbReference>
<organism evidence="1 2">
    <name type="scientific">Trichonephila clavipes</name>
    <name type="common">Golden silk orbweaver</name>
    <name type="synonym">Nephila clavipes</name>
    <dbReference type="NCBI Taxonomy" id="2585209"/>
    <lineage>
        <taxon>Eukaryota</taxon>
        <taxon>Metazoa</taxon>
        <taxon>Ecdysozoa</taxon>
        <taxon>Arthropoda</taxon>
        <taxon>Chelicerata</taxon>
        <taxon>Arachnida</taxon>
        <taxon>Araneae</taxon>
        <taxon>Araneomorphae</taxon>
        <taxon>Entelegynae</taxon>
        <taxon>Araneoidea</taxon>
        <taxon>Nephilidae</taxon>
        <taxon>Trichonephila</taxon>
    </lineage>
</organism>
<dbReference type="AlphaFoldDB" id="A0A8X6RFM9"/>
<gene>
    <name evidence="1" type="ORF">TNCV_4294211</name>
</gene>
<evidence type="ECO:0000313" key="1">
    <source>
        <dbReference type="EMBL" id="GFX94376.1"/>
    </source>
</evidence>